<dbReference type="PROSITE" id="PS51229">
    <property type="entry name" value="DCUN1"/>
    <property type="match status" value="1"/>
</dbReference>
<evidence type="ECO:0000256" key="1">
    <source>
        <dbReference type="RuleBase" id="RU410713"/>
    </source>
</evidence>
<proteinExistence type="predicted"/>
<dbReference type="GO" id="GO:0045116">
    <property type="term" value="P:protein neddylation"/>
    <property type="evidence" value="ECO:0007669"/>
    <property type="project" value="TreeGrafter"/>
</dbReference>
<name>A0A8B8K3T7_ABRPR</name>
<keyword evidence="4" id="KW-1185">Reference proteome</keyword>
<dbReference type="AlphaFoldDB" id="A0A8B8K3T7"/>
<protein>
    <recommendedName>
        <fullName evidence="1">Defective in cullin neddylation protein</fullName>
    </recommendedName>
</protein>
<dbReference type="InterPro" id="IPR042460">
    <property type="entry name" value="DCN1-like_PONY"/>
</dbReference>
<evidence type="ECO:0000313" key="5">
    <source>
        <dbReference type="RefSeq" id="XP_027338395.1"/>
    </source>
</evidence>
<reference evidence="4" key="1">
    <citation type="journal article" date="2019" name="Toxins">
        <title>Detection of Abrin-Like and Prepropulchellin-Like Toxin Genes and Transcripts Using Whole Genome Sequencing and Full-Length Transcript Sequencing of Abrus precatorius.</title>
        <authorList>
            <person name="Hovde B.T."/>
            <person name="Daligault H.E."/>
            <person name="Hanschen E.R."/>
            <person name="Kunde Y.A."/>
            <person name="Johnson M.B."/>
            <person name="Starkenburg S.R."/>
            <person name="Johnson S.L."/>
        </authorList>
    </citation>
    <scope>NUCLEOTIDE SEQUENCE [LARGE SCALE GENOMIC DNA]</scope>
</reference>
<dbReference type="InterPro" id="IPR005176">
    <property type="entry name" value="PONY_dom"/>
</dbReference>
<feature type="region of interest" description="Disordered" evidence="2">
    <location>
        <begin position="1"/>
        <end position="26"/>
    </location>
</feature>
<dbReference type="GeneID" id="113852368"/>
<dbReference type="PANTHER" id="PTHR12281">
    <property type="entry name" value="RP42 RELATED"/>
    <property type="match status" value="1"/>
</dbReference>
<accession>A0A8B8K3T7</accession>
<dbReference type="Proteomes" id="UP000694853">
    <property type="component" value="Unplaced"/>
</dbReference>
<gene>
    <name evidence="5" type="primary">LOC113852368</name>
</gene>
<evidence type="ECO:0000259" key="3">
    <source>
        <dbReference type="PROSITE" id="PS51229"/>
    </source>
</evidence>
<dbReference type="InterPro" id="IPR014764">
    <property type="entry name" value="DCN-prot"/>
</dbReference>
<sequence>MPRRKETPTRSILPSQSRSASKKTASNHVDPIDRLFQSYANMSSGMIEPAGIEALCKDLNVHYADIRILIFAWKMKAETQGFISKDEWRRGLQCLGVDPVTKLGSKIAGLKKEIMAPESFEDFYSYAFQYNLIDDKQRTIDINSACELLNIVLRPAFPILVDLLVDYLKIQKDFRAVNRDQWTSFYHFFKKVNCVYLLSYDSSQGWPVIIDNFVEWLRKKE</sequence>
<evidence type="ECO:0000256" key="2">
    <source>
        <dbReference type="SAM" id="MobiDB-lite"/>
    </source>
</evidence>
<dbReference type="Gene3D" id="1.10.238.200">
    <property type="entry name" value="Cullin, PONY binding domain"/>
    <property type="match status" value="1"/>
</dbReference>
<feature type="domain" description="DCUN1" evidence="3">
    <location>
        <begin position="27"/>
        <end position="218"/>
    </location>
</feature>
<reference evidence="5" key="2">
    <citation type="submission" date="2025-08" db="UniProtKB">
        <authorList>
            <consortium name="RefSeq"/>
        </authorList>
    </citation>
    <scope>IDENTIFICATION</scope>
    <source>
        <tissue evidence="5">Young leaves</tissue>
    </source>
</reference>
<dbReference type="GO" id="GO:0000151">
    <property type="term" value="C:ubiquitin ligase complex"/>
    <property type="evidence" value="ECO:0007669"/>
    <property type="project" value="TreeGrafter"/>
</dbReference>
<dbReference type="Pfam" id="PF03556">
    <property type="entry name" value="Cullin_binding"/>
    <property type="match status" value="1"/>
</dbReference>
<dbReference type="Gene3D" id="1.10.238.10">
    <property type="entry name" value="EF-hand"/>
    <property type="match status" value="1"/>
</dbReference>
<comment type="function">
    <text evidence="1">Neddylation of cullins play an essential role in the regulation of SCF-type complexes activity.</text>
</comment>
<dbReference type="GO" id="GO:0097602">
    <property type="term" value="F:cullin family protein binding"/>
    <property type="evidence" value="ECO:0007669"/>
    <property type="project" value="TreeGrafter"/>
</dbReference>
<dbReference type="PANTHER" id="PTHR12281:SF33">
    <property type="entry name" value="DEFECTIVE IN CULLIN NEDDYLATION PROTEIN"/>
    <property type="match status" value="1"/>
</dbReference>
<dbReference type="GO" id="GO:0032182">
    <property type="term" value="F:ubiquitin-like protein binding"/>
    <property type="evidence" value="ECO:0007669"/>
    <property type="project" value="TreeGrafter"/>
</dbReference>
<dbReference type="KEGG" id="aprc:113852368"/>
<organism evidence="4 5">
    <name type="scientific">Abrus precatorius</name>
    <name type="common">Indian licorice</name>
    <name type="synonym">Glycine abrus</name>
    <dbReference type="NCBI Taxonomy" id="3816"/>
    <lineage>
        <taxon>Eukaryota</taxon>
        <taxon>Viridiplantae</taxon>
        <taxon>Streptophyta</taxon>
        <taxon>Embryophyta</taxon>
        <taxon>Tracheophyta</taxon>
        <taxon>Spermatophyta</taxon>
        <taxon>Magnoliopsida</taxon>
        <taxon>eudicotyledons</taxon>
        <taxon>Gunneridae</taxon>
        <taxon>Pentapetalae</taxon>
        <taxon>rosids</taxon>
        <taxon>fabids</taxon>
        <taxon>Fabales</taxon>
        <taxon>Fabaceae</taxon>
        <taxon>Papilionoideae</taxon>
        <taxon>50 kb inversion clade</taxon>
        <taxon>NPAAA clade</taxon>
        <taxon>indigoferoid/millettioid clade</taxon>
        <taxon>Abreae</taxon>
        <taxon>Abrus</taxon>
    </lineage>
</organism>
<evidence type="ECO:0000313" key="4">
    <source>
        <dbReference type="Proteomes" id="UP000694853"/>
    </source>
</evidence>
<feature type="compositionally biased region" description="Polar residues" evidence="2">
    <location>
        <begin position="9"/>
        <end position="26"/>
    </location>
</feature>
<dbReference type="RefSeq" id="XP_027338395.1">
    <property type="nucleotide sequence ID" value="XM_027482594.1"/>
</dbReference>
<dbReference type="OrthoDB" id="286637at2759"/>
<dbReference type="GO" id="GO:0031624">
    <property type="term" value="F:ubiquitin conjugating enzyme binding"/>
    <property type="evidence" value="ECO:0007669"/>
    <property type="project" value="TreeGrafter"/>
</dbReference>